<evidence type="ECO:0000259" key="5">
    <source>
        <dbReference type="PROSITE" id="PS50977"/>
    </source>
</evidence>
<keyword evidence="3" id="KW-0804">Transcription</keyword>
<dbReference type="Gene3D" id="1.10.357.10">
    <property type="entry name" value="Tetracycline Repressor, domain 2"/>
    <property type="match status" value="1"/>
</dbReference>
<organism evidence="6 7">
    <name type="scientific">Tomitella cavernea</name>
    <dbReference type="NCBI Taxonomy" id="1387982"/>
    <lineage>
        <taxon>Bacteria</taxon>
        <taxon>Bacillati</taxon>
        <taxon>Actinomycetota</taxon>
        <taxon>Actinomycetes</taxon>
        <taxon>Mycobacteriales</taxon>
        <taxon>Tomitella</taxon>
    </lineage>
</organism>
<dbReference type="PANTHER" id="PTHR30055:SF234">
    <property type="entry name" value="HTH-TYPE TRANSCRIPTIONAL REGULATOR BETI"/>
    <property type="match status" value="1"/>
</dbReference>
<evidence type="ECO:0000256" key="3">
    <source>
        <dbReference type="ARBA" id="ARBA00023163"/>
    </source>
</evidence>
<accession>A0ABP9D3U5</accession>
<dbReference type="Proteomes" id="UP001500839">
    <property type="component" value="Unassembled WGS sequence"/>
</dbReference>
<sequence>MFVERGYDGTSLREIAEALEVTKAALYYHFRTKEEIVEEAFSTHEHRLDGLMRWLAATDPSAERDAELLDRLDTLFSGESGLVMRFGQVNRAVMARESIGARHLELLSRVISTLTRDAPEAEGRLRSILAFGAVVLAATGPSDDEALTLGGTAEERRAAGRRVAGELLAGLR</sequence>
<reference evidence="7" key="1">
    <citation type="journal article" date="2019" name="Int. J. Syst. Evol. Microbiol.">
        <title>The Global Catalogue of Microorganisms (GCM) 10K type strain sequencing project: providing services to taxonomists for standard genome sequencing and annotation.</title>
        <authorList>
            <consortium name="The Broad Institute Genomics Platform"/>
            <consortium name="The Broad Institute Genome Sequencing Center for Infectious Disease"/>
            <person name="Wu L."/>
            <person name="Ma J."/>
        </authorList>
    </citation>
    <scope>NUCLEOTIDE SEQUENCE [LARGE SCALE GENOMIC DNA]</scope>
    <source>
        <strain evidence="7">JCM 18542</strain>
    </source>
</reference>
<dbReference type="InterPro" id="IPR009057">
    <property type="entry name" value="Homeodomain-like_sf"/>
</dbReference>
<evidence type="ECO:0000256" key="2">
    <source>
        <dbReference type="ARBA" id="ARBA00023125"/>
    </source>
</evidence>
<feature type="domain" description="HTH tetR-type" evidence="5">
    <location>
        <begin position="1"/>
        <end position="48"/>
    </location>
</feature>
<dbReference type="PANTHER" id="PTHR30055">
    <property type="entry name" value="HTH-TYPE TRANSCRIPTIONAL REGULATOR RUTR"/>
    <property type="match status" value="1"/>
</dbReference>
<dbReference type="InterPro" id="IPR001647">
    <property type="entry name" value="HTH_TetR"/>
</dbReference>
<proteinExistence type="predicted"/>
<evidence type="ECO:0000313" key="7">
    <source>
        <dbReference type="Proteomes" id="UP001500839"/>
    </source>
</evidence>
<evidence type="ECO:0000313" key="6">
    <source>
        <dbReference type="EMBL" id="GAA4821939.1"/>
    </source>
</evidence>
<dbReference type="InterPro" id="IPR023772">
    <property type="entry name" value="DNA-bd_HTH_TetR-type_CS"/>
</dbReference>
<protein>
    <recommendedName>
        <fullName evidence="5">HTH tetR-type domain-containing protein</fullName>
    </recommendedName>
</protein>
<feature type="DNA-binding region" description="H-T-H motif" evidence="4">
    <location>
        <begin position="11"/>
        <end position="30"/>
    </location>
</feature>
<dbReference type="EMBL" id="BAABKQ010000001">
    <property type="protein sequence ID" value="GAA4821939.1"/>
    <property type="molecule type" value="Genomic_DNA"/>
</dbReference>
<keyword evidence="2 4" id="KW-0238">DNA-binding</keyword>
<dbReference type="InterPro" id="IPR050109">
    <property type="entry name" value="HTH-type_TetR-like_transc_reg"/>
</dbReference>
<keyword evidence="7" id="KW-1185">Reference proteome</keyword>
<name>A0ABP9D3U5_9ACTN</name>
<dbReference type="Pfam" id="PF00440">
    <property type="entry name" value="TetR_N"/>
    <property type="match status" value="1"/>
</dbReference>
<dbReference type="PROSITE" id="PS50977">
    <property type="entry name" value="HTH_TETR_2"/>
    <property type="match status" value="1"/>
</dbReference>
<gene>
    <name evidence="6" type="ORF">GCM10023353_32910</name>
</gene>
<evidence type="ECO:0000256" key="4">
    <source>
        <dbReference type="PROSITE-ProRule" id="PRU00335"/>
    </source>
</evidence>
<dbReference type="PROSITE" id="PS01081">
    <property type="entry name" value="HTH_TETR_1"/>
    <property type="match status" value="1"/>
</dbReference>
<dbReference type="SUPFAM" id="SSF46689">
    <property type="entry name" value="Homeodomain-like"/>
    <property type="match status" value="1"/>
</dbReference>
<keyword evidence="1" id="KW-0805">Transcription regulation</keyword>
<comment type="caution">
    <text evidence="6">The sequence shown here is derived from an EMBL/GenBank/DDBJ whole genome shotgun (WGS) entry which is preliminary data.</text>
</comment>
<evidence type="ECO:0000256" key="1">
    <source>
        <dbReference type="ARBA" id="ARBA00023015"/>
    </source>
</evidence>